<dbReference type="Proteomes" id="UP000439752">
    <property type="component" value="Unassembled WGS sequence"/>
</dbReference>
<dbReference type="Pfam" id="PF17774">
    <property type="entry name" value="YlmH_RBD"/>
    <property type="match status" value="1"/>
</dbReference>
<evidence type="ECO:0000313" key="3">
    <source>
        <dbReference type="EMBL" id="VWX36819.1"/>
    </source>
</evidence>
<dbReference type="Gene3D" id="3.30.70.330">
    <property type="match status" value="1"/>
</dbReference>
<name>A0A653ICI2_9BACL</name>
<organism evidence="3 4">
    <name type="scientific">Exiguobacterium oxidotolerans</name>
    <dbReference type="NCBI Taxonomy" id="223958"/>
    <lineage>
        <taxon>Bacteria</taxon>
        <taxon>Bacillati</taxon>
        <taxon>Bacillota</taxon>
        <taxon>Bacilli</taxon>
        <taxon>Bacillales</taxon>
        <taxon>Bacillales Family XII. Incertae Sedis</taxon>
        <taxon>Exiguobacterium</taxon>
    </lineage>
</organism>
<dbReference type="InterPro" id="IPR002942">
    <property type="entry name" value="S4_RNA-bd"/>
</dbReference>
<evidence type="ECO:0000259" key="2">
    <source>
        <dbReference type="SMART" id="SM00363"/>
    </source>
</evidence>
<dbReference type="SMART" id="SM00363">
    <property type="entry name" value="S4"/>
    <property type="match status" value="1"/>
</dbReference>
<keyword evidence="1" id="KW-0694">RNA-binding</keyword>
<dbReference type="PANTHER" id="PTHR13633:SF3">
    <property type="entry name" value="MITOCHONDRIAL TRANSCRIPTION RESCUE FACTOR 1"/>
    <property type="match status" value="1"/>
</dbReference>
<dbReference type="PANTHER" id="PTHR13633">
    <property type="entry name" value="MITOCHONDRIAL TRANSCRIPTION RESCUE FACTOR 1"/>
    <property type="match status" value="1"/>
</dbReference>
<dbReference type="InterPro" id="IPR048443">
    <property type="entry name" value="RqcP2_N"/>
</dbReference>
<accession>A0A653ICI2</accession>
<dbReference type="GO" id="GO:0003723">
    <property type="term" value="F:RNA binding"/>
    <property type="evidence" value="ECO:0007669"/>
    <property type="project" value="UniProtKB-KW"/>
</dbReference>
<dbReference type="RefSeq" id="WP_029330902.1">
    <property type="nucleotide sequence ID" value="NZ_LR732308.1"/>
</dbReference>
<dbReference type="PROSITE" id="PS50889">
    <property type="entry name" value="S4"/>
    <property type="match status" value="1"/>
</dbReference>
<dbReference type="AlphaFoldDB" id="A0A653ICI2"/>
<dbReference type="InterPro" id="IPR036986">
    <property type="entry name" value="S4_RNA-bd_sf"/>
</dbReference>
<sequence>MSVYDHYRGHEREFVDLVLNWIDHVEATYTFKLTDFLDPREQQITRELVGTKCALFFEGGFEGAERQRALIAPDYYELDASDFDIAIYRIHYPTKFVELSHRQVTGTLLNVGLKRGKFGDVVIQDQVVQFAVAEDVASYIEVNVERAGKTKIRLSRVELEDQLKIKEQEWQEELGFVSSLRFDTVVSEVLGFSRQKAQSLIKQGESKVNYKIVEDPSFMLEEGDLLSLRGTGRVKLTAILGSTKRDRIKLQYGLLKG</sequence>
<gene>
    <name evidence="3" type="primary">ylmH</name>
    <name evidence="3" type="ORF">EXIGUO9Y_30052</name>
</gene>
<keyword evidence="4" id="KW-1185">Reference proteome</keyword>
<dbReference type="InterPro" id="IPR012677">
    <property type="entry name" value="Nucleotide-bd_a/b_plait_sf"/>
</dbReference>
<dbReference type="Gene3D" id="3.10.290.10">
    <property type="entry name" value="RNA-binding S4 domain"/>
    <property type="match status" value="1"/>
</dbReference>
<dbReference type="CDD" id="cd00165">
    <property type="entry name" value="S4"/>
    <property type="match status" value="1"/>
</dbReference>
<dbReference type="Pfam" id="PF01479">
    <property type="entry name" value="S4"/>
    <property type="match status" value="1"/>
</dbReference>
<feature type="domain" description="RNA-binding S4" evidence="2">
    <location>
        <begin position="180"/>
        <end position="237"/>
    </location>
</feature>
<dbReference type="SUPFAM" id="SSF55174">
    <property type="entry name" value="Alpha-L RNA-binding motif"/>
    <property type="match status" value="1"/>
</dbReference>
<dbReference type="InterPro" id="IPR040591">
    <property type="entry name" value="RqcP2_RBD"/>
</dbReference>
<protein>
    <submittedName>
        <fullName evidence="3">Factor involved in shape determination, RNA-binding fold</fullName>
    </submittedName>
</protein>
<evidence type="ECO:0000256" key="1">
    <source>
        <dbReference type="PROSITE-ProRule" id="PRU00182"/>
    </source>
</evidence>
<reference evidence="3 4" key="1">
    <citation type="submission" date="2019-10" db="EMBL/GenBank/DDBJ databases">
        <authorList>
            <person name="Karimi E."/>
        </authorList>
    </citation>
    <scope>NUCLEOTIDE SEQUENCE [LARGE SCALE GENOMIC DNA]</scope>
    <source>
        <strain evidence="3">Exiguobacterium sp. 9Y</strain>
    </source>
</reference>
<dbReference type="Pfam" id="PF21278">
    <property type="entry name" value="YlmH_1st"/>
    <property type="match status" value="1"/>
</dbReference>
<evidence type="ECO:0000313" key="4">
    <source>
        <dbReference type="Proteomes" id="UP000439752"/>
    </source>
</evidence>
<proteinExistence type="predicted"/>
<dbReference type="EMBL" id="CABWKQ010000023">
    <property type="protein sequence ID" value="VWX36819.1"/>
    <property type="molecule type" value="Genomic_DNA"/>
</dbReference>
<dbReference type="Gene3D" id="3.30.1370.160">
    <property type="match status" value="1"/>
</dbReference>